<feature type="repeat" description="TPR" evidence="2">
    <location>
        <begin position="101"/>
        <end position="134"/>
    </location>
</feature>
<evidence type="ECO:0000256" key="3">
    <source>
        <dbReference type="SAM" id="SignalP"/>
    </source>
</evidence>
<dbReference type="InterPro" id="IPR031325">
    <property type="entry name" value="RHS_repeat"/>
</dbReference>
<dbReference type="PANTHER" id="PTHR32305:SF15">
    <property type="entry name" value="PROTEIN RHSA-RELATED"/>
    <property type="match status" value="1"/>
</dbReference>
<feature type="signal peptide" evidence="3">
    <location>
        <begin position="1"/>
        <end position="34"/>
    </location>
</feature>
<dbReference type="RefSeq" id="WP_177219732.1">
    <property type="nucleotide sequence ID" value="NZ_FPBZ01000008.1"/>
</dbReference>
<dbReference type="EMBL" id="FPBZ01000008">
    <property type="protein sequence ID" value="SFU58574.1"/>
    <property type="molecule type" value="Genomic_DNA"/>
</dbReference>
<evidence type="ECO:0000256" key="2">
    <source>
        <dbReference type="PROSITE-ProRule" id="PRU00339"/>
    </source>
</evidence>
<protein>
    <submittedName>
        <fullName evidence="6">RHS repeat-associated core domain-containing protein</fullName>
    </submittedName>
</protein>
<dbReference type="InterPro" id="IPR056823">
    <property type="entry name" value="TEN-like_YD-shell"/>
</dbReference>
<proteinExistence type="predicted"/>
<gene>
    <name evidence="6" type="ORF">SAMN05216417_10894</name>
</gene>
<dbReference type="Gene3D" id="3.90.70.10">
    <property type="entry name" value="Cysteine proteinases"/>
    <property type="match status" value="1"/>
</dbReference>
<feature type="domain" description="Bacterial toxin 50" evidence="4">
    <location>
        <begin position="1527"/>
        <end position="1610"/>
    </location>
</feature>
<evidence type="ECO:0000259" key="5">
    <source>
        <dbReference type="Pfam" id="PF25023"/>
    </source>
</evidence>
<dbReference type="NCBIfam" id="TIGR03696">
    <property type="entry name" value="Rhs_assc_core"/>
    <property type="match status" value="1"/>
</dbReference>
<dbReference type="Proteomes" id="UP000182649">
    <property type="component" value="Unassembled WGS sequence"/>
</dbReference>
<accession>A0A1I7HCV3</accession>
<dbReference type="InterPro" id="IPR029100">
    <property type="entry name" value="Ntox50"/>
</dbReference>
<evidence type="ECO:0000259" key="4">
    <source>
        <dbReference type="Pfam" id="PF15542"/>
    </source>
</evidence>
<dbReference type="InterPro" id="IPR050708">
    <property type="entry name" value="T6SS_VgrG/RHS"/>
</dbReference>
<dbReference type="InterPro" id="IPR019734">
    <property type="entry name" value="TPR_rpt"/>
</dbReference>
<reference evidence="6 7" key="1">
    <citation type="submission" date="2016-10" db="EMBL/GenBank/DDBJ databases">
        <authorList>
            <person name="de Groot N.N."/>
        </authorList>
    </citation>
    <scope>NUCLEOTIDE SEQUENCE [LARGE SCALE GENOMIC DNA]</scope>
    <source>
        <strain evidence="6 7">Nl14</strain>
    </source>
</reference>
<dbReference type="PANTHER" id="PTHR32305">
    <property type="match status" value="1"/>
</dbReference>
<dbReference type="Pfam" id="PF25023">
    <property type="entry name" value="TEN_YD-shell"/>
    <property type="match status" value="1"/>
</dbReference>
<feature type="domain" description="Teneurin-like YD-shell" evidence="5">
    <location>
        <begin position="1185"/>
        <end position="1294"/>
    </location>
</feature>
<evidence type="ECO:0000313" key="6">
    <source>
        <dbReference type="EMBL" id="SFU58574.1"/>
    </source>
</evidence>
<dbReference type="InterPro" id="IPR022385">
    <property type="entry name" value="Rhs_assc_core"/>
</dbReference>
<dbReference type="InterPro" id="IPR011990">
    <property type="entry name" value="TPR-like_helical_dom_sf"/>
</dbReference>
<feature type="chain" id="PRO_5010297059" evidence="3">
    <location>
        <begin position="35"/>
        <end position="1613"/>
    </location>
</feature>
<dbReference type="NCBIfam" id="TIGR01643">
    <property type="entry name" value="YD_repeat_2x"/>
    <property type="match status" value="8"/>
</dbReference>
<keyword evidence="2" id="KW-0802">TPR repeat</keyword>
<dbReference type="Pfam" id="PF05593">
    <property type="entry name" value="RHS_repeat"/>
    <property type="match status" value="4"/>
</dbReference>
<dbReference type="Pfam" id="PF15542">
    <property type="entry name" value="Ntox50"/>
    <property type="match status" value="1"/>
</dbReference>
<name>A0A1I7HCV3_9PROT</name>
<organism evidence="6 7">
    <name type="scientific">Nitrosospira multiformis</name>
    <dbReference type="NCBI Taxonomy" id="1231"/>
    <lineage>
        <taxon>Bacteria</taxon>
        <taxon>Pseudomonadati</taxon>
        <taxon>Pseudomonadota</taxon>
        <taxon>Betaproteobacteria</taxon>
        <taxon>Nitrosomonadales</taxon>
        <taxon>Nitrosomonadaceae</taxon>
        <taxon>Nitrosospira</taxon>
    </lineage>
</organism>
<sequence length="1613" mass="176053">MARIWSRTAVSFGVNFLVAAIALFLSLTAVSAQSAPPENAPARLLKVDGFEEPLVPMYGTAPKEDQALAEAISTHRSQPSLENLAVFETFLKEYPRSGWNVGILANLGLSYYRQGYFSKAIDAWERAWQAEKTRPADNPMGKMLADRAMGELTRMHARLGHADELEKLLADIKERPISGPATELITDAHESLWKFRNEYDRSYLCGPMALKSLLVSAQADPAKIAIMDAARSGPHGYTLAQVSELASKADVPHRLIFRAPGQPIPVPSVVNWKLNHYAAIINEQNGLYHVQDPTFATGDAWLTREAIDAEASGYFLVPAEAQKVASWRAATPEEAKRIYGMGQTNNNQAGSTLPEDASLKPDPNCPMCMVNAKTMLVSLNLSDVPVGYQPSKGPSAKIRLTYNQREASQPANFSFFNIGPKWTLNVLSWVQDTPASPGRSVLRYAAGGGSVDYSIGYSYSSASGAFSPERQSQAVLVRIPATGPATSYELRMPDGSKQVFAQSDGATVFPRRMFLSQVSDPAGNALTFNYDEQLRLVSLTDATGRSTIFSYEFPANPLLVTGITDPFGRRAELAYDENRRLASITDVIGITSSFKYDAGGLINEMTTPYGTHRFAYGEGSSNSRFLEMTDPMGFTERLEFRHLAPGMPFSDPVAPAGIGVQNVYLYYRNTFHWDKHVYPLTHTDYTQARIIHWLHNPSGQTSPVIESTKQPLERRVWNIYPGQGTKYYEGSAATPIAIGRVLDDGSTQARTFTYNSTGKPLTATDPTGRKTSFTYAPNDIDLTSIQQTTGSGQATLAAFTYNSQHLPLTATDAAGKTASYTYNSDGQVTGVTDALGQTTRYAYDGLGRLISITNPDNAVQYSFTYDAFDRVATATDSEGHTLAYEYDAIDRVTQILYPDGTSTQNTYDLLDLVETRDRMGRVTSYSYDANRRMTSMTDPIGQVTSYSYYRNGLLRSITDGNGNITRWDIDIQSRPIAKVYADDSRETYAYDSASRLISVTDALGQTRQYGYTKDDRLAALSYTNVLNPTPGVSFAYDPYFPRRTTMTDGAGTTQFQYGPVGSLGALKLTGENGPYANDEIFYQYDALGRMTSRKVDTVTESFAYDRLDRVTQHTNPLGSFNLSYLGQTGQLLSQQAGAVGTQWGYEDNTNDRRLKSITNSGLARGFHYATTPENQISTLTETAGGAAQKSWHYAYDGADRLLSAQPSSGGSFSYGYDAADNLTSLNGALAHYNSANQLTSFNSESFSYDANGNLKDDGVRTYQWDAENRLLSIAYKNDASKATNFRYDGMGRRLAIVETNGGATTETRHLWCGDTLCQARTAGDVVIRRYYPEGMTIPQGGTLLYYGTDHLGSVRDVMAAQNGAKVASYDYDPYGNQIAGNGRVSVDFRYAQMFYHQQSGLYLTNYRAYDPKTARWLSRDPIEEEGGLNLYSYVGGNPVNLTDPTGECPWCIAIGIGALTGAAIDLGIQLIQNGGNANCVDWGNVGIAALAGAALTTGGVIARPGIQALSTRLSANLATKGKVPLELGKQGKHIPGHNNYIPGKSPLTHNNPQGLLDDFAGKGQPVGNVPRGQPGFKERVDFGQVIGEVNGQPTTKGIIHYSKNGAHIVPANP</sequence>
<dbReference type="Gene3D" id="1.25.40.10">
    <property type="entry name" value="Tetratricopeptide repeat domain"/>
    <property type="match status" value="1"/>
</dbReference>
<evidence type="ECO:0000256" key="1">
    <source>
        <dbReference type="ARBA" id="ARBA00022737"/>
    </source>
</evidence>
<keyword evidence="1" id="KW-0677">Repeat</keyword>
<evidence type="ECO:0000313" key="7">
    <source>
        <dbReference type="Proteomes" id="UP000182649"/>
    </source>
</evidence>
<dbReference type="InterPro" id="IPR006530">
    <property type="entry name" value="YD"/>
</dbReference>
<dbReference type="Gene3D" id="2.180.10.10">
    <property type="entry name" value="RHS repeat-associated core"/>
    <property type="match status" value="3"/>
</dbReference>
<keyword evidence="3" id="KW-0732">Signal</keyword>
<dbReference type="PROSITE" id="PS50005">
    <property type="entry name" value="TPR"/>
    <property type="match status" value="1"/>
</dbReference>